<accession>A0ABD2JKU1</accession>
<proteinExistence type="predicted"/>
<name>A0ABD2JKU1_9BILA</name>
<dbReference type="Proteomes" id="UP001620626">
    <property type="component" value="Unassembled WGS sequence"/>
</dbReference>
<feature type="region of interest" description="Disordered" evidence="1">
    <location>
        <begin position="59"/>
        <end position="97"/>
    </location>
</feature>
<evidence type="ECO:0000256" key="1">
    <source>
        <dbReference type="SAM" id="MobiDB-lite"/>
    </source>
</evidence>
<comment type="caution">
    <text evidence="2">The sequence shown here is derived from an EMBL/GenBank/DDBJ whole genome shotgun (WGS) entry which is preliminary data.</text>
</comment>
<keyword evidence="3" id="KW-1185">Reference proteome</keyword>
<gene>
    <name evidence="2" type="ORF">niasHT_026495</name>
</gene>
<reference evidence="2 3" key="1">
    <citation type="submission" date="2024-10" db="EMBL/GenBank/DDBJ databases">
        <authorList>
            <person name="Kim D."/>
        </authorList>
    </citation>
    <scope>NUCLEOTIDE SEQUENCE [LARGE SCALE GENOMIC DNA]</scope>
    <source>
        <strain evidence="2">BH-2024</strain>
    </source>
</reference>
<protein>
    <submittedName>
        <fullName evidence="2">Uncharacterized protein</fullName>
    </submittedName>
</protein>
<evidence type="ECO:0000313" key="2">
    <source>
        <dbReference type="EMBL" id="KAL3091236.1"/>
    </source>
</evidence>
<dbReference type="AlphaFoldDB" id="A0ABD2JKU1"/>
<organism evidence="2 3">
    <name type="scientific">Heterodera trifolii</name>
    <dbReference type="NCBI Taxonomy" id="157864"/>
    <lineage>
        <taxon>Eukaryota</taxon>
        <taxon>Metazoa</taxon>
        <taxon>Ecdysozoa</taxon>
        <taxon>Nematoda</taxon>
        <taxon>Chromadorea</taxon>
        <taxon>Rhabditida</taxon>
        <taxon>Tylenchina</taxon>
        <taxon>Tylenchomorpha</taxon>
        <taxon>Tylenchoidea</taxon>
        <taxon>Heteroderidae</taxon>
        <taxon>Heteroderinae</taxon>
        <taxon>Heterodera</taxon>
    </lineage>
</organism>
<sequence>MHLSPENSSVKQRQIELKIERKEIIEEPSKIEAQIEKRNGKMPKTESAVDNFLSDEEYLTANESDLSGHSVEIPSDDERSISVEEAQGNDETEGRKKFFSNFPSPLAIFSQLKNSLYGGSGSLDANETNKTETHASSSTFLHKASPGFFKIEEADKQESPQPPQIEETEEKWDNLFLETNSKTIWNCPQKVDDEQRFDQQAANNCIFLRLANKALQMYLFYLVSKKEYLKENKDRSKMAKMNENRKQQIIKAKDDLLEKLALKPSFLHLKSKSENNLSTVKIVLLRAFKHFNLQRENRGENEFKIITENFINFDNCIKMMILSNTFQKKETLEMPIDDTMKRYRKALEKIKTKMEEDDDYCTNCKIPTVEEIINGKKSKLMENVKNAFKKVATEAKKKGGLSTETVTENLKISHKGAAKMKWKNPIKKKNA</sequence>
<dbReference type="EMBL" id="JBICBT010000946">
    <property type="protein sequence ID" value="KAL3091236.1"/>
    <property type="molecule type" value="Genomic_DNA"/>
</dbReference>
<evidence type="ECO:0000313" key="3">
    <source>
        <dbReference type="Proteomes" id="UP001620626"/>
    </source>
</evidence>